<dbReference type="Proteomes" id="UP001220962">
    <property type="component" value="Chromosome"/>
</dbReference>
<dbReference type="EMBL" id="CP118101">
    <property type="protein sequence ID" value="WDH82913.1"/>
    <property type="molecule type" value="Genomic_DNA"/>
</dbReference>
<proteinExistence type="predicted"/>
<dbReference type="Pfam" id="PF00440">
    <property type="entry name" value="TetR_N"/>
    <property type="match status" value="1"/>
</dbReference>
<accession>A0AAX3N0S9</accession>
<keyword evidence="2 4" id="KW-0238">DNA-binding</keyword>
<dbReference type="PANTHER" id="PTHR43479:SF11">
    <property type="entry name" value="ACREF_ENVCD OPERON REPRESSOR-RELATED"/>
    <property type="match status" value="1"/>
</dbReference>
<dbReference type="SUPFAM" id="SSF46689">
    <property type="entry name" value="Homeodomain-like"/>
    <property type="match status" value="1"/>
</dbReference>
<dbReference type="GO" id="GO:0003677">
    <property type="term" value="F:DNA binding"/>
    <property type="evidence" value="ECO:0007669"/>
    <property type="project" value="UniProtKB-UniRule"/>
</dbReference>
<protein>
    <submittedName>
        <fullName evidence="6">TetR/AcrR family transcriptional regulator</fullName>
    </submittedName>
</protein>
<dbReference type="FunFam" id="1.10.10.60:FF:000141">
    <property type="entry name" value="TetR family transcriptional regulator"/>
    <property type="match status" value="1"/>
</dbReference>
<dbReference type="EMBL" id="CP118108">
    <property type="protein sequence ID" value="WDI02656.1"/>
    <property type="molecule type" value="Genomic_DNA"/>
</dbReference>
<dbReference type="PROSITE" id="PS50977">
    <property type="entry name" value="HTH_TETR_2"/>
    <property type="match status" value="1"/>
</dbReference>
<keyword evidence="1" id="KW-0805">Transcription regulation</keyword>
<gene>
    <name evidence="6" type="ORF">PUW23_01190</name>
    <name evidence="7" type="ORF">PUW25_01180</name>
</gene>
<evidence type="ECO:0000259" key="5">
    <source>
        <dbReference type="PROSITE" id="PS50977"/>
    </source>
</evidence>
<dbReference type="InterPro" id="IPR050624">
    <property type="entry name" value="HTH-type_Tx_Regulator"/>
</dbReference>
<evidence type="ECO:0000256" key="1">
    <source>
        <dbReference type="ARBA" id="ARBA00023015"/>
    </source>
</evidence>
<dbReference type="Proteomes" id="UP001221519">
    <property type="component" value="Chromosome"/>
</dbReference>
<evidence type="ECO:0000256" key="3">
    <source>
        <dbReference type="ARBA" id="ARBA00023163"/>
    </source>
</evidence>
<evidence type="ECO:0000313" key="7">
    <source>
        <dbReference type="EMBL" id="WDI02656.1"/>
    </source>
</evidence>
<feature type="DNA-binding region" description="H-T-H motif" evidence="4">
    <location>
        <begin position="34"/>
        <end position="53"/>
    </location>
</feature>
<reference evidence="6 9" key="1">
    <citation type="submission" date="2023-02" db="EMBL/GenBank/DDBJ databases">
        <title>Pathogen: clinical or host-associated sample.</title>
        <authorList>
            <person name="Hergert J."/>
            <person name="Casey R."/>
            <person name="Wagner J."/>
            <person name="Young E.L."/>
            <person name="Oakeson K.F."/>
        </authorList>
    </citation>
    <scope>NUCLEOTIDE SEQUENCE</scope>
    <source>
        <strain evidence="7 9">2022CK-00829</strain>
        <strain evidence="6">2022CK-00830</strain>
    </source>
</reference>
<name>A0AAX3N0S9_9BACL</name>
<dbReference type="InterPro" id="IPR001647">
    <property type="entry name" value="HTH_TetR"/>
</dbReference>
<dbReference type="GO" id="GO:0045892">
    <property type="term" value="P:negative regulation of DNA-templated transcription"/>
    <property type="evidence" value="ECO:0007669"/>
    <property type="project" value="UniProtKB-ARBA"/>
</dbReference>
<dbReference type="Gene3D" id="1.10.357.10">
    <property type="entry name" value="Tetracycline Repressor, domain 2"/>
    <property type="match status" value="1"/>
</dbReference>
<keyword evidence="3" id="KW-0804">Transcription</keyword>
<evidence type="ECO:0000256" key="4">
    <source>
        <dbReference type="PROSITE-ProRule" id="PRU00335"/>
    </source>
</evidence>
<dbReference type="PRINTS" id="PR00455">
    <property type="entry name" value="HTHTETR"/>
</dbReference>
<dbReference type="PANTHER" id="PTHR43479">
    <property type="entry name" value="ACREF/ENVCD OPERON REPRESSOR-RELATED"/>
    <property type="match status" value="1"/>
</dbReference>
<sequence length="210" mass="24567">MAGNRQEIRSEETKRVILAMAAELFSKRGFDTVSMREIARAAGCSHTTIYIYFKDKQALLHELSVPPLERLKSNMLLALEDTNMSSKERLIEVSWRFIEFCLRHRNMHTIFFGTNTERVDIEPELPLNKLRNELFNLFKRGLGDIYELEEESDTLLSYSRIYFYMLHGIVGTYHQSSETAEELSARLLPTFKESFEIILLGFTEKLKSRR</sequence>
<evidence type="ECO:0000256" key="2">
    <source>
        <dbReference type="ARBA" id="ARBA00023125"/>
    </source>
</evidence>
<feature type="domain" description="HTH tetR-type" evidence="5">
    <location>
        <begin position="11"/>
        <end position="71"/>
    </location>
</feature>
<evidence type="ECO:0000313" key="8">
    <source>
        <dbReference type="Proteomes" id="UP001220962"/>
    </source>
</evidence>
<evidence type="ECO:0000313" key="9">
    <source>
        <dbReference type="Proteomes" id="UP001221519"/>
    </source>
</evidence>
<organism evidence="6 8">
    <name type="scientific">Paenibacillus urinalis</name>
    <dbReference type="NCBI Taxonomy" id="521520"/>
    <lineage>
        <taxon>Bacteria</taxon>
        <taxon>Bacillati</taxon>
        <taxon>Bacillota</taxon>
        <taxon>Bacilli</taxon>
        <taxon>Bacillales</taxon>
        <taxon>Paenibacillaceae</taxon>
        <taxon>Paenibacillus</taxon>
    </lineage>
</organism>
<dbReference type="RefSeq" id="WP_238546495.1">
    <property type="nucleotide sequence ID" value="NZ_CP118101.1"/>
</dbReference>
<evidence type="ECO:0000313" key="6">
    <source>
        <dbReference type="EMBL" id="WDH82913.1"/>
    </source>
</evidence>
<dbReference type="AlphaFoldDB" id="A0AAX3N0S9"/>
<dbReference type="InterPro" id="IPR009057">
    <property type="entry name" value="Homeodomain-like_sf"/>
</dbReference>
<keyword evidence="9" id="KW-1185">Reference proteome</keyword>